<organism evidence="2 3">
    <name type="scientific">Coprinellus micaceus</name>
    <name type="common">Glistening ink-cap mushroom</name>
    <name type="synonym">Coprinus micaceus</name>
    <dbReference type="NCBI Taxonomy" id="71717"/>
    <lineage>
        <taxon>Eukaryota</taxon>
        <taxon>Fungi</taxon>
        <taxon>Dikarya</taxon>
        <taxon>Basidiomycota</taxon>
        <taxon>Agaricomycotina</taxon>
        <taxon>Agaricomycetes</taxon>
        <taxon>Agaricomycetidae</taxon>
        <taxon>Agaricales</taxon>
        <taxon>Agaricineae</taxon>
        <taxon>Psathyrellaceae</taxon>
        <taxon>Coprinellus</taxon>
    </lineage>
</organism>
<protein>
    <submittedName>
        <fullName evidence="2">Uncharacterized protein</fullName>
    </submittedName>
</protein>
<feature type="region of interest" description="Disordered" evidence="1">
    <location>
        <begin position="61"/>
        <end position="96"/>
    </location>
</feature>
<feature type="compositionally biased region" description="Low complexity" evidence="1">
    <location>
        <begin position="274"/>
        <end position="286"/>
    </location>
</feature>
<name>A0A4Y7SJ53_COPMI</name>
<feature type="compositionally biased region" description="Basic and acidic residues" evidence="1">
    <location>
        <begin position="123"/>
        <end position="132"/>
    </location>
</feature>
<evidence type="ECO:0000313" key="3">
    <source>
        <dbReference type="Proteomes" id="UP000298030"/>
    </source>
</evidence>
<evidence type="ECO:0000313" key="2">
    <source>
        <dbReference type="EMBL" id="TEB21249.1"/>
    </source>
</evidence>
<comment type="caution">
    <text evidence="2">The sequence shown here is derived from an EMBL/GenBank/DDBJ whole genome shotgun (WGS) entry which is preliminary data.</text>
</comment>
<keyword evidence="3" id="KW-1185">Reference proteome</keyword>
<dbReference type="EMBL" id="QPFP01000117">
    <property type="protein sequence ID" value="TEB21249.1"/>
    <property type="molecule type" value="Genomic_DNA"/>
</dbReference>
<gene>
    <name evidence="2" type="ORF">FA13DRAFT_144584</name>
</gene>
<sequence length="404" mass="44074">MGAKHRTTPLCVRCSGAHITLSCPVQCSIVTRHYYISQPVDLFQQVHDPLPLSTPTLFTRRSSVSQRRTKARVTHHPETRVSEGGRTPDNATWPSNAGVPGGVPISEEVEEGLPCSLVSTHDYQENVRDRSRPFPSRPSHRHKHDDTTRCNATPAPVRVSNSTPPVRYSTPEPPPSGNPTLPKFLRLPVPSVGSPPSPFRVRAHVVWRTNGQSNARPLVFVVDTLPCSGSAPSHVRLPPRTRNGAANYKPQCLPEAYMWFWGVSEPRCGEVGTSPSSLSLSLSQSKSKSKSKSNPIPNAHAHRTAGYVARHGRQDAYILPGEEPVSQPPHSFSLVPMSTPTSASASASVPLPSFTPPPLSLLSLPFYSPFFHSPSTLPSFAPPPLSLLSLLFRSPFLPRIHLHP</sequence>
<feature type="region of interest" description="Disordered" evidence="1">
    <location>
        <begin position="272"/>
        <end position="300"/>
    </location>
</feature>
<evidence type="ECO:0000256" key="1">
    <source>
        <dbReference type="SAM" id="MobiDB-lite"/>
    </source>
</evidence>
<dbReference type="AlphaFoldDB" id="A0A4Y7SJ53"/>
<proteinExistence type="predicted"/>
<reference evidence="2 3" key="1">
    <citation type="journal article" date="2019" name="Nat. Ecol. Evol.">
        <title>Megaphylogeny resolves global patterns of mushroom evolution.</title>
        <authorList>
            <person name="Varga T."/>
            <person name="Krizsan K."/>
            <person name="Foldi C."/>
            <person name="Dima B."/>
            <person name="Sanchez-Garcia M."/>
            <person name="Sanchez-Ramirez S."/>
            <person name="Szollosi G.J."/>
            <person name="Szarkandi J.G."/>
            <person name="Papp V."/>
            <person name="Albert L."/>
            <person name="Andreopoulos W."/>
            <person name="Angelini C."/>
            <person name="Antonin V."/>
            <person name="Barry K.W."/>
            <person name="Bougher N.L."/>
            <person name="Buchanan P."/>
            <person name="Buyck B."/>
            <person name="Bense V."/>
            <person name="Catcheside P."/>
            <person name="Chovatia M."/>
            <person name="Cooper J."/>
            <person name="Damon W."/>
            <person name="Desjardin D."/>
            <person name="Finy P."/>
            <person name="Geml J."/>
            <person name="Haridas S."/>
            <person name="Hughes K."/>
            <person name="Justo A."/>
            <person name="Karasinski D."/>
            <person name="Kautmanova I."/>
            <person name="Kiss B."/>
            <person name="Kocsube S."/>
            <person name="Kotiranta H."/>
            <person name="LaButti K.M."/>
            <person name="Lechner B.E."/>
            <person name="Liimatainen K."/>
            <person name="Lipzen A."/>
            <person name="Lukacs Z."/>
            <person name="Mihaltcheva S."/>
            <person name="Morgado L.N."/>
            <person name="Niskanen T."/>
            <person name="Noordeloos M.E."/>
            <person name="Ohm R.A."/>
            <person name="Ortiz-Santana B."/>
            <person name="Ovrebo C."/>
            <person name="Racz N."/>
            <person name="Riley R."/>
            <person name="Savchenko A."/>
            <person name="Shiryaev A."/>
            <person name="Soop K."/>
            <person name="Spirin V."/>
            <person name="Szebenyi C."/>
            <person name="Tomsovsky M."/>
            <person name="Tulloss R.E."/>
            <person name="Uehling J."/>
            <person name="Grigoriev I.V."/>
            <person name="Vagvolgyi C."/>
            <person name="Papp T."/>
            <person name="Martin F.M."/>
            <person name="Miettinen O."/>
            <person name="Hibbett D.S."/>
            <person name="Nagy L.G."/>
        </authorList>
    </citation>
    <scope>NUCLEOTIDE SEQUENCE [LARGE SCALE GENOMIC DNA]</scope>
    <source>
        <strain evidence="2 3">FP101781</strain>
    </source>
</reference>
<feature type="region of interest" description="Disordered" evidence="1">
    <location>
        <begin position="123"/>
        <end position="181"/>
    </location>
</feature>
<dbReference type="Proteomes" id="UP000298030">
    <property type="component" value="Unassembled WGS sequence"/>
</dbReference>
<accession>A0A4Y7SJ53</accession>